<keyword evidence="1" id="KW-0812">Transmembrane</keyword>
<evidence type="ECO:0000256" key="1">
    <source>
        <dbReference type="SAM" id="Phobius"/>
    </source>
</evidence>
<evidence type="ECO:0000313" key="2">
    <source>
        <dbReference type="EMBL" id="KAK0734502.1"/>
    </source>
</evidence>
<name>A0AA40BHV2_9PEZI</name>
<dbReference type="RefSeq" id="XP_060303379.1">
    <property type="nucleotide sequence ID" value="XM_060441000.1"/>
</dbReference>
<comment type="caution">
    <text evidence="2">The sequence shown here is derived from an EMBL/GenBank/DDBJ whole genome shotgun (WGS) entry which is preliminary data.</text>
</comment>
<protein>
    <submittedName>
        <fullName evidence="2">Uncharacterized protein</fullName>
    </submittedName>
</protein>
<feature type="transmembrane region" description="Helical" evidence="1">
    <location>
        <begin position="14"/>
        <end position="32"/>
    </location>
</feature>
<dbReference type="EMBL" id="JAUIRO010000001">
    <property type="protein sequence ID" value="KAK0734502.1"/>
    <property type="molecule type" value="Genomic_DNA"/>
</dbReference>
<dbReference type="Proteomes" id="UP001172101">
    <property type="component" value="Unassembled WGS sequence"/>
</dbReference>
<keyword evidence="1" id="KW-1133">Transmembrane helix</keyword>
<reference evidence="2" key="1">
    <citation type="submission" date="2023-06" db="EMBL/GenBank/DDBJ databases">
        <title>Genome-scale phylogeny and comparative genomics of the fungal order Sordariales.</title>
        <authorList>
            <consortium name="Lawrence Berkeley National Laboratory"/>
            <person name="Hensen N."/>
            <person name="Bonometti L."/>
            <person name="Westerberg I."/>
            <person name="Brannstrom I.O."/>
            <person name="Guillou S."/>
            <person name="Cros-Aarteil S."/>
            <person name="Calhoun S."/>
            <person name="Haridas S."/>
            <person name="Kuo A."/>
            <person name="Mondo S."/>
            <person name="Pangilinan J."/>
            <person name="Riley R."/>
            <person name="LaButti K."/>
            <person name="Andreopoulos B."/>
            <person name="Lipzen A."/>
            <person name="Chen C."/>
            <person name="Yanf M."/>
            <person name="Daum C."/>
            <person name="Ng V."/>
            <person name="Clum A."/>
            <person name="Steindorff A."/>
            <person name="Ohm R."/>
            <person name="Martin F."/>
            <person name="Silar P."/>
            <person name="Natvig D."/>
            <person name="Lalanne C."/>
            <person name="Gautier V."/>
            <person name="Ament-velasquez S.L."/>
            <person name="Kruys A."/>
            <person name="Hutchinson M.I."/>
            <person name="Powell A.J."/>
            <person name="Barry K."/>
            <person name="Miller A.N."/>
            <person name="Grigoriev I.V."/>
            <person name="Debuchy R."/>
            <person name="Gladieux P."/>
            <person name="Thoren M.H."/>
            <person name="Johannesson H."/>
        </authorList>
    </citation>
    <scope>NUCLEOTIDE SEQUENCE</scope>
    <source>
        <strain evidence="2">SMH2392-1A</strain>
    </source>
</reference>
<feature type="transmembrane region" description="Helical" evidence="1">
    <location>
        <begin position="39"/>
        <end position="59"/>
    </location>
</feature>
<dbReference type="AlphaFoldDB" id="A0AA40BHV2"/>
<gene>
    <name evidence="2" type="ORF">B0T26DRAFT_688745</name>
</gene>
<sequence length="66" mass="7613">MECVVYTLESHTSWLKLFFLVSSFFISSLILFLNAHPPISNPCCVFLLVRLFLCFFPFFSCGVENP</sequence>
<keyword evidence="3" id="KW-1185">Reference proteome</keyword>
<proteinExistence type="predicted"/>
<evidence type="ECO:0000313" key="3">
    <source>
        <dbReference type="Proteomes" id="UP001172101"/>
    </source>
</evidence>
<organism evidence="2 3">
    <name type="scientific">Lasiosphaeria miniovina</name>
    <dbReference type="NCBI Taxonomy" id="1954250"/>
    <lineage>
        <taxon>Eukaryota</taxon>
        <taxon>Fungi</taxon>
        <taxon>Dikarya</taxon>
        <taxon>Ascomycota</taxon>
        <taxon>Pezizomycotina</taxon>
        <taxon>Sordariomycetes</taxon>
        <taxon>Sordariomycetidae</taxon>
        <taxon>Sordariales</taxon>
        <taxon>Lasiosphaeriaceae</taxon>
        <taxon>Lasiosphaeria</taxon>
    </lineage>
</organism>
<accession>A0AA40BHV2</accession>
<keyword evidence="1" id="KW-0472">Membrane</keyword>
<dbReference type="GeneID" id="85324270"/>